<gene>
    <name evidence="1" type="ORF">M8818_004558</name>
</gene>
<accession>A0ACC3SBG2</accession>
<dbReference type="Proteomes" id="UP001320706">
    <property type="component" value="Unassembled WGS sequence"/>
</dbReference>
<protein>
    <submittedName>
        <fullName evidence="1">Uncharacterized protein</fullName>
    </submittedName>
</protein>
<evidence type="ECO:0000313" key="2">
    <source>
        <dbReference type="Proteomes" id="UP001320706"/>
    </source>
</evidence>
<proteinExistence type="predicted"/>
<name>A0ACC3SBG2_9PEZI</name>
<sequence>MDSPTKPLTSFMESIVFDTSDDIIHLSRGLHGPQGETIESSPSSSEERAANRTVSASNTSSDAQSDRDRVEQLPLHLSEARIDSDVDSRPSAYGSQDVAHIVEEDDEIQRVIELSKKTAFEDEERRKRRSMYTQQSGPTSYHRSPTTSRPDLYVVTSGSAQASEAMETVNTGLRQPTNPAFLAPPIKAEPSTYHNVPSPDSRGHGKGEPGPSTSRTPPTSPPSQSEGQRRQRPYNNYRAVSVRSSHRTPSPAPSSDSWHVPPSRRPSLDDTEECDCCQQVGTQRSFCNVCLCKFCDACWDTQAPHRNKRRTATDIPHEKTGANIARKVKNVLKPSMTDKDHENLHSDDMQTAWFGVFREGEELPLSRDYGRYQELMAINSSLRSASVTSPMDANDITYPSLVSFVGQTGAGKSSLIKLIVDLSNDQGKEFPTPVVGAVSSNLPTSEDVHLYLDPRSSNSENPILYADCEVKWAAAALEGSSNQPVLPHAIIALNASETHLPDDAWDVEKATRDLMENLSHVVSSNPEFQRYAKFWNNRGRRIDTLEQLILSYYSSIKVVRIPADALQLMRAWQNRATAVAIFEEVSVMVAGCIMLDSARNKIRGTADNIFPQYVDHIDNALENFCDRHWPCEYINSAGGRCVNVRSGHSKGHQSEYGKVFAAGDYQSTFSFEKYHQTFEAEVYFHLDELWKELREKSNNGRTEEANAASLHKEKILPHFFKHATGGGALDRIVSHKVGGIRGIAELETLRQIEKALGALSNSESSTGGVIALGLTFGDWSVEEGIERFSSLCEKAFKARRGATIPGAGWVVQNYFQSLYETKSLEAALADLFGQKQYLFGGNPDNANCFRTKVAVTAWSMNGSPVVLSNYNRFARATSAAPTFFKPLVHDASKQMYYDGGVHYNNPVEVADRERKLIWPDLQDQEPDLLLSVGTAYNTRSKSPQSPVLARHVATKGMFAYVRYLAKLAVDHIVVSLDSEKKWHDYIDTKAPSAADRSRYWRLNTELDHDPPKMDDVGSIKDLQEKTWLQFGDSIQVKKLACKIRCRFPDNHPYIAELGKFIKKEATAGHEAYFICLEEGQPAENAKTVQFQGYRLNKMIDSSKWPAPRLEIPLPNRSGRLLQMGSAVSKSTAETYTLESASTRHPSLRNGDLLRRFADDAHVFGNATAEDIERSTQSFSAPTSFAESISSMAAEVDAASVRSELEGPMAPPVYEMDGANALYELPGGAEQF</sequence>
<evidence type="ECO:0000313" key="1">
    <source>
        <dbReference type="EMBL" id="KAK8206724.1"/>
    </source>
</evidence>
<keyword evidence="2" id="KW-1185">Reference proteome</keyword>
<organism evidence="1 2">
    <name type="scientific">Zalaria obscura</name>
    <dbReference type="NCBI Taxonomy" id="2024903"/>
    <lineage>
        <taxon>Eukaryota</taxon>
        <taxon>Fungi</taxon>
        <taxon>Dikarya</taxon>
        <taxon>Ascomycota</taxon>
        <taxon>Pezizomycotina</taxon>
        <taxon>Dothideomycetes</taxon>
        <taxon>Dothideomycetidae</taxon>
        <taxon>Dothideales</taxon>
        <taxon>Zalariaceae</taxon>
        <taxon>Zalaria</taxon>
    </lineage>
</organism>
<reference evidence="1" key="1">
    <citation type="submission" date="2024-02" db="EMBL/GenBank/DDBJ databases">
        <title>Metagenome Assembled Genome of Zalaria obscura JY119.</title>
        <authorList>
            <person name="Vighnesh L."/>
            <person name="Jagadeeshwari U."/>
            <person name="Venkata Ramana C."/>
            <person name="Sasikala C."/>
        </authorList>
    </citation>
    <scope>NUCLEOTIDE SEQUENCE</scope>
    <source>
        <strain evidence="1">JY119</strain>
    </source>
</reference>
<dbReference type="EMBL" id="JAMKPW020000022">
    <property type="protein sequence ID" value="KAK8206724.1"/>
    <property type="molecule type" value="Genomic_DNA"/>
</dbReference>
<comment type="caution">
    <text evidence="1">The sequence shown here is derived from an EMBL/GenBank/DDBJ whole genome shotgun (WGS) entry which is preliminary data.</text>
</comment>